<feature type="compositionally biased region" description="Gly residues" evidence="1">
    <location>
        <begin position="16"/>
        <end position="25"/>
    </location>
</feature>
<dbReference type="AlphaFoldDB" id="F8NP84"/>
<sequence length="68" mass="6895">MEVDEEDDVDASPVGGSSGGGGGGNTKFPGGHLSDDRGGKRMHHDAHSATPSHVSDAQEEPEGEHSDA</sequence>
<dbReference type="RefSeq" id="XP_007315740.1">
    <property type="nucleotide sequence ID" value="XM_007315678.1"/>
</dbReference>
<accession>F8NP84</accession>
<dbReference type="KEGG" id="sla:SERLADRAFT_461473"/>
<evidence type="ECO:0000256" key="1">
    <source>
        <dbReference type="SAM" id="MobiDB-lite"/>
    </source>
</evidence>
<reference evidence="2" key="1">
    <citation type="submission" date="2011-04" db="EMBL/GenBank/DDBJ databases">
        <title>Evolution of plant cell wall degrading machinery underlies the functional diversity of forest fungi.</title>
        <authorList>
            <consortium name="US DOE Joint Genome Institute (JGI-PGF)"/>
            <person name="Eastwood D.C."/>
            <person name="Floudas D."/>
            <person name="Binder M."/>
            <person name="Majcherczyk A."/>
            <person name="Schneider P."/>
            <person name="Aerts A."/>
            <person name="Asiegbu F.O."/>
            <person name="Baker S.E."/>
            <person name="Barry K."/>
            <person name="Bendiksby M."/>
            <person name="Blumentritt M."/>
            <person name="Coutinho P.M."/>
            <person name="Cullen D."/>
            <person name="Cullen D."/>
            <person name="Gathman A."/>
            <person name="Goodell B."/>
            <person name="Henrissat B."/>
            <person name="Ihrmark K."/>
            <person name="Kauserud H."/>
            <person name="Kohler A."/>
            <person name="LaButti K."/>
            <person name="Lapidus A."/>
            <person name="Lavin J.L."/>
            <person name="Lee Y.-H."/>
            <person name="Lindquist E."/>
            <person name="Lilly W."/>
            <person name="Lucas S."/>
            <person name="Morin E."/>
            <person name="Murat C."/>
            <person name="Oguiza J.A."/>
            <person name="Park J."/>
            <person name="Pisabarro A.G."/>
            <person name="Riley R."/>
            <person name="Rosling A."/>
            <person name="Salamov A."/>
            <person name="Schmidt O."/>
            <person name="Schmutz J."/>
            <person name="Skrede I."/>
            <person name="Stenlid J."/>
            <person name="Wiebenga A."/>
            <person name="Xie X."/>
            <person name="Kues U."/>
            <person name="Hibbett D.S."/>
            <person name="Hoffmeister D."/>
            <person name="Hogberg N."/>
            <person name="Martin F."/>
            <person name="Grigoriev I.V."/>
            <person name="Watkinson S.C."/>
        </authorList>
    </citation>
    <scope>NUCLEOTIDE SEQUENCE</scope>
    <source>
        <strain evidence="2">S7.9</strain>
    </source>
</reference>
<protein>
    <submittedName>
        <fullName evidence="2">Uncharacterized protein</fullName>
    </submittedName>
</protein>
<evidence type="ECO:0000313" key="2">
    <source>
        <dbReference type="EMBL" id="EGO27649.1"/>
    </source>
</evidence>
<name>F8NP84_SERL9</name>
<dbReference type="Proteomes" id="UP000008064">
    <property type="component" value="Unassembled WGS sequence"/>
</dbReference>
<dbReference type="HOGENOM" id="CLU_2795545_0_0_1"/>
<gene>
    <name evidence="2" type="ORF">SERLADRAFT_461473</name>
</gene>
<feature type="compositionally biased region" description="Acidic residues" evidence="1">
    <location>
        <begin position="1"/>
        <end position="10"/>
    </location>
</feature>
<organism>
    <name type="scientific">Serpula lacrymans var. lacrymans (strain S7.9)</name>
    <name type="common">Dry rot fungus</name>
    <dbReference type="NCBI Taxonomy" id="578457"/>
    <lineage>
        <taxon>Eukaryota</taxon>
        <taxon>Fungi</taxon>
        <taxon>Dikarya</taxon>
        <taxon>Basidiomycota</taxon>
        <taxon>Agaricomycotina</taxon>
        <taxon>Agaricomycetes</taxon>
        <taxon>Agaricomycetidae</taxon>
        <taxon>Boletales</taxon>
        <taxon>Coniophorineae</taxon>
        <taxon>Serpulaceae</taxon>
        <taxon>Serpula</taxon>
    </lineage>
</organism>
<feature type="region of interest" description="Disordered" evidence="1">
    <location>
        <begin position="1"/>
        <end position="68"/>
    </location>
</feature>
<dbReference type="EMBL" id="GL945431">
    <property type="protein sequence ID" value="EGO27649.1"/>
    <property type="molecule type" value="Genomic_DNA"/>
</dbReference>
<dbReference type="GeneID" id="18818227"/>
<proteinExistence type="predicted"/>